<dbReference type="AlphaFoldDB" id="W7UFH0"/>
<gene>
    <name evidence="1" type="ORF">RF007C_01470</name>
</gene>
<accession>W7UFH0</accession>
<protein>
    <submittedName>
        <fullName evidence="1">Uncharacterized protein</fullName>
    </submittedName>
</protein>
<proteinExistence type="predicted"/>
<reference evidence="1 2" key="1">
    <citation type="journal article" date="2014" name="PLoS ONE">
        <title>Rumen cellulosomics: divergent fiber-degrading strategies revealed by comparative genome-wide analysis of six ruminococcal strains.</title>
        <authorList>
            <person name="Dassa B."/>
            <person name="Borovok I."/>
            <person name="Ruimy-Israeli V."/>
            <person name="Lamed R."/>
            <person name="Flint H.J."/>
            <person name="Duncan S.H."/>
            <person name="Henrissat B."/>
            <person name="Coutinho P."/>
            <person name="Morrison M."/>
            <person name="Mosoni P."/>
            <person name="Yeoman C.J."/>
            <person name="White B.A."/>
            <person name="Bayer E.A."/>
        </authorList>
    </citation>
    <scope>NUCLEOTIDE SEQUENCE [LARGE SCALE GENOMIC DNA]</scope>
    <source>
        <strain evidence="1 2">007c</strain>
    </source>
</reference>
<dbReference type="eggNOG" id="ENOG5034AX0">
    <property type="taxonomic scope" value="Bacteria"/>
</dbReference>
<evidence type="ECO:0000313" key="2">
    <source>
        <dbReference type="Proteomes" id="UP000019365"/>
    </source>
</evidence>
<dbReference type="PATRIC" id="fig|1341157.4.peg.2764"/>
<sequence>MKVLIETPEDSLSLENEVIKAVSEGAEHCFPLERLEEAVVITTDMGPFYDDMGLALRMDDGTAVFILSGHRDYDPFLFQQLSKSIEIDYEAIIQASACTDNKIFRIYKRD</sequence>
<organism evidence="1 2">
    <name type="scientific">Ruminococcus flavefaciens 007c</name>
    <dbReference type="NCBI Taxonomy" id="1341157"/>
    <lineage>
        <taxon>Bacteria</taxon>
        <taxon>Bacillati</taxon>
        <taxon>Bacillota</taxon>
        <taxon>Clostridia</taxon>
        <taxon>Eubacteriales</taxon>
        <taxon>Oscillospiraceae</taxon>
        <taxon>Ruminococcus</taxon>
    </lineage>
</organism>
<dbReference type="RefSeq" id="WP_037300791.1">
    <property type="nucleotide sequence ID" value="NZ_ATAX01000033.1"/>
</dbReference>
<comment type="caution">
    <text evidence="1">The sequence shown here is derived from an EMBL/GenBank/DDBJ whole genome shotgun (WGS) entry which is preliminary data.</text>
</comment>
<keyword evidence="2" id="KW-1185">Reference proteome</keyword>
<name>W7UFH0_RUMFL</name>
<dbReference type="EMBL" id="ATAX01000033">
    <property type="protein sequence ID" value="EWM52638.1"/>
    <property type="molecule type" value="Genomic_DNA"/>
</dbReference>
<dbReference type="OrthoDB" id="2004635at2"/>
<dbReference type="Proteomes" id="UP000019365">
    <property type="component" value="Unassembled WGS sequence"/>
</dbReference>
<evidence type="ECO:0000313" key="1">
    <source>
        <dbReference type="EMBL" id="EWM52638.1"/>
    </source>
</evidence>